<evidence type="ECO:0000256" key="1">
    <source>
        <dbReference type="ARBA" id="ARBA00001974"/>
    </source>
</evidence>
<dbReference type="InterPro" id="IPR013786">
    <property type="entry name" value="AcylCoA_DH/ox_N"/>
</dbReference>
<dbReference type="InterPro" id="IPR046373">
    <property type="entry name" value="Acyl-CoA_Oxase/DH_mid-dom_sf"/>
</dbReference>
<dbReference type="FunFam" id="2.40.110.10:FF:000001">
    <property type="entry name" value="Acyl-CoA dehydrogenase, mitochondrial"/>
    <property type="match status" value="1"/>
</dbReference>
<dbReference type="Pfam" id="PF00441">
    <property type="entry name" value="Acyl-CoA_dh_1"/>
    <property type="match status" value="1"/>
</dbReference>
<evidence type="ECO:0000256" key="2">
    <source>
        <dbReference type="ARBA" id="ARBA00009347"/>
    </source>
</evidence>
<comment type="similarity">
    <text evidence="2 6">Belongs to the acyl-CoA dehydrogenase family.</text>
</comment>
<evidence type="ECO:0000256" key="3">
    <source>
        <dbReference type="ARBA" id="ARBA00022630"/>
    </source>
</evidence>
<dbReference type="Pfam" id="PF02771">
    <property type="entry name" value="Acyl-CoA_dh_N"/>
    <property type="match status" value="1"/>
</dbReference>
<dbReference type="InterPro" id="IPR006091">
    <property type="entry name" value="Acyl-CoA_Oxase/DH_mid-dom"/>
</dbReference>
<feature type="domain" description="Acyl-CoA oxidase/dehydrogenase middle" evidence="8">
    <location>
        <begin position="130"/>
        <end position="225"/>
    </location>
</feature>
<dbReference type="Gene3D" id="1.10.540.10">
    <property type="entry name" value="Acyl-CoA dehydrogenase/oxidase, N-terminal domain"/>
    <property type="match status" value="1"/>
</dbReference>
<dbReference type="EMBL" id="FZNO01000019">
    <property type="protein sequence ID" value="SNR69394.1"/>
    <property type="molecule type" value="Genomic_DNA"/>
</dbReference>
<gene>
    <name evidence="10" type="ORF">SAMN06272737_11978</name>
</gene>
<dbReference type="PANTHER" id="PTHR43884:SF12">
    <property type="entry name" value="ISOVALERYL-COA DEHYDROGENASE, MITOCHONDRIAL-RELATED"/>
    <property type="match status" value="1"/>
</dbReference>
<evidence type="ECO:0000259" key="7">
    <source>
        <dbReference type="Pfam" id="PF00441"/>
    </source>
</evidence>
<feature type="domain" description="Acyl-CoA dehydrogenase/oxidase N-terminal" evidence="9">
    <location>
        <begin position="12"/>
        <end position="122"/>
    </location>
</feature>
<dbReference type="PANTHER" id="PTHR43884">
    <property type="entry name" value="ACYL-COA DEHYDROGENASE"/>
    <property type="match status" value="1"/>
</dbReference>
<dbReference type="InterPro" id="IPR037069">
    <property type="entry name" value="AcylCoA_DH/ox_N_sf"/>
</dbReference>
<dbReference type="SUPFAM" id="SSF56645">
    <property type="entry name" value="Acyl-CoA dehydrogenase NM domain-like"/>
    <property type="match status" value="1"/>
</dbReference>
<dbReference type="GO" id="GO:0003995">
    <property type="term" value="F:acyl-CoA dehydrogenase activity"/>
    <property type="evidence" value="ECO:0007669"/>
    <property type="project" value="InterPro"/>
</dbReference>
<dbReference type="Gene3D" id="2.40.110.10">
    <property type="entry name" value="Butyryl-CoA Dehydrogenase, subunit A, domain 2"/>
    <property type="match status" value="1"/>
</dbReference>
<dbReference type="FunFam" id="1.20.140.10:FF:000011">
    <property type="entry name" value="Medium-chain specific acyl-CoA dehydrogenase, mitochondrial"/>
    <property type="match status" value="1"/>
</dbReference>
<evidence type="ECO:0000313" key="11">
    <source>
        <dbReference type="Proteomes" id="UP000198403"/>
    </source>
</evidence>
<dbReference type="InterPro" id="IPR036250">
    <property type="entry name" value="AcylCo_DH-like_C"/>
</dbReference>
<dbReference type="AlphaFoldDB" id="A0A238YFL6"/>
<evidence type="ECO:0000259" key="8">
    <source>
        <dbReference type="Pfam" id="PF02770"/>
    </source>
</evidence>
<keyword evidence="5 6" id="KW-0560">Oxidoreductase</keyword>
<evidence type="ECO:0000256" key="6">
    <source>
        <dbReference type="RuleBase" id="RU362125"/>
    </source>
</evidence>
<keyword evidence="11" id="KW-1185">Reference proteome</keyword>
<name>A0A238YFL6_9ACTN</name>
<sequence length="393" mass="42807">MSRTIREGLELTEEQHGFIALARDFAEREIRPRSREVDEADTESPLDLWAKATKVGLSGYMLPAEYGGGGITDLVTQCLVQQELCYGDVGIGNFLTSSAFFAEPVLALGNEDQKKRWITPLTGDAPPVTAVAVTEPGVGSDSASLQTRAVRDGDHYVLNGQKTWISNAPYAQWIVVFATVDPALRSRGVTAFLVERDMPGVTIGEPMKKLGQRAIVNAEVFLEDVRVPVENRLGDEGMGFYGLMRTFDGSRILIGAGATGLSRAALDATVKYAQERTQFGKPIIEHQAVAFRLADMAARTDVSHLVTMRAARLFDAGVPCAAESAIAKLTASENTTWVANAALQTFGGWGYSREYFPEKWLRDAKLEELEEGTSDIQRLIISRSLSAKQADKG</sequence>
<dbReference type="InterPro" id="IPR009075">
    <property type="entry name" value="AcylCo_DH/oxidase_C"/>
</dbReference>
<evidence type="ECO:0000259" key="9">
    <source>
        <dbReference type="Pfam" id="PF02771"/>
    </source>
</evidence>
<dbReference type="SUPFAM" id="SSF47203">
    <property type="entry name" value="Acyl-CoA dehydrogenase C-terminal domain-like"/>
    <property type="match status" value="1"/>
</dbReference>
<accession>A0A238YFL6</accession>
<dbReference type="InterPro" id="IPR006089">
    <property type="entry name" value="Acyl-CoA_DH_CS"/>
</dbReference>
<keyword evidence="4 6" id="KW-0274">FAD</keyword>
<dbReference type="InterPro" id="IPR009100">
    <property type="entry name" value="AcylCoA_DH/oxidase_NM_dom_sf"/>
</dbReference>
<dbReference type="RefSeq" id="WP_089337682.1">
    <property type="nucleotide sequence ID" value="NZ_FZNO01000019.1"/>
</dbReference>
<evidence type="ECO:0000256" key="5">
    <source>
        <dbReference type="ARBA" id="ARBA00023002"/>
    </source>
</evidence>
<dbReference type="OrthoDB" id="8876745at2"/>
<dbReference type="PROSITE" id="PS00073">
    <property type="entry name" value="ACYL_COA_DH_2"/>
    <property type="match status" value="1"/>
</dbReference>
<comment type="cofactor">
    <cofactor evidence="1 6">
        <name>FAD</name>
        <dbReference type="ChEBI" id="CHEBI:57692"/>
    </cofactor>
</comment>
<keyword evidence="3 6" id="KW-0285">Flavoprotein</keyword>
<evidence type="ECO:0000313" key="10">
    <source>
        <dbReference type="EMBL" id="SNR69394.1"/>
    </source>
</evidence>
<dbReference type="GO" id="GO:0050660">
    <property type="term" value="F:flavin adenine dinucleotide binding"/>
    <property type="evidence" value="ECO:0007669"/>
    <property type="project" value="InterPro"/>
</dbReference>
<proteinExistence type="inferred from homology"/>
<protein>
    <submittedName>
        <fullName evidence="10">Acyl-CoA dehydrogenase</fullName>
    </submittedName>
</protein>
<evidence type="ECO:0000256" key="4">
    <source>
        <dbReference type="ARBA" id="ARBA00022827"/>
    </source>
</evidence>
<dbReference type="Pfam" id="PF02770">
    <property type="entry name" value="Acyl-CoA_dh_M"/>
    <property type="match status" value="1"/>
</dbReference>
<reference evidence="10 11" key="1">
    <citation type="submission" date="2017-06" db="EMBL/GenBank/DDBJ databases">
        <authorList>
            <person name="Kim H.J."/>
            <person name="Triplett B.A."/>
        </authorList>
    </citation>
    <scope>NUCLEOTIDE SEQUENCE [LARGE SCALE GENOMIC DNA]</scope>
    <source>
        <strain evidence="10 11">DSM 44272</strain>
    </source>
</reference>
<organism evidence="10 11">
    <name type="scientific">Blastococcus mobilis</name>
    <dbReference type="NCBI Taxonomy" id="1938746"/>
    <lineage>
        <taxon>Bacteria</taxon>
        <taxon>Bacillati</taxon>
        <taxon>Actinomycetota</taxon>
        <taxon>Actinomycetes</taxon>
        <taxon>Geodermatophilales</taxon>
        <taxon>Geodermatophilaceae</taxon>
        <taxon>Blastococcus</taxon>
    </lineage>
</organism>
<dbReference type="Gene3D" id="1.20.140.10">
    <property type="entry name" value="Butyryl-CoA Dehydrogenase, subunit A, domain 3"/>
    <property type="match status" value="1"/>
</dbReference>
<feature type="domain" description="Acyl-CoA dehydrogenase/oxidase C-terminal" evidence="7">
    <location>
        <begin position="237"/>
        <end position="385"/>
    </location>
</feature>
<dbReference type="Proteomes" id="UP000198403">
    <property type="component" value="Unassembled WGS sequence"/>
</dbReference>